<feature type="region of interest" description="Disordered" evidence="1">
    <location>
        <begin position="66"/>
        <end position="145"/>
    </location>
</feature>
<evidence type="ECO:0000313" key="2">
    <source>
        <dbReference type="EMBL" id="EUC40555.1"/>
    </source>
</evidence>
<evidence type="ECO:0000256" key="1">
    <source>
        <dbReference type="SAM" id="MobiDB-lite"/>
    </source>
</evidence>
<dbReference type="GeneID" id="19121693"/>
<reference evidence="2 3" key="1">
    <citation type="journal article" date="2013" name="PLoS Genet.">
        <title>Comparative genome structure, secondary metabolite, and effector coding capacity across Cochliobolus pathogens.</title>
        <authorList>
            <person name="Condon B.J."/>
            <person name="Leng Y."/>
            <person name="Wu D."/>
            <person name="Bushley K.E."/>
            <person name="Ohm R.A."/>
            <person name="Otillar R."/>
            <person name="Martin J."/>
            <person name="Schackwitz W."/>
            <person name="Grimwood J."/>
            <person name="MohdZainudin N."/>
            <person name="Xue C."/>
            <person name="Wang R."/>
            <person name="Manning V.A."/>
            <person name="Dhillon B."/>
            <person name="Tu Z.J."/>
            <person name="Steffenson B.J."/>
            <person name="Salamov A."/>
            <person name="Sun H."/>
            <person name="Lowry S."/>
            <person name="LaButti K."/>
            <person name="Han J."/>
            <person name="Copeland A."/>
            <person name="Lindquist E."/>
            <person name="Barry K."/>
            <person name="Schmutz J."/>
            <person name="Baker S.E."/>
            <person name="Ciuffetti L.M."/>
            <person name="Grigoriev I.V."/>
            <person name="Zhong S."/>
            <person name="Turgeon B.G."/>
        </authorList>
    </citation>
    <scope>NUCLEOTIDE SEQUENCE [LARGE SCALE GENOMIC DNA]</scope>
    <source>
        <strain evidence="2 3">ATCC 44560</strain>
    </source>
</reference>
<dbReference type="RefSeq" id="XP_007692912.1">
    <property type="nucleotide sequence ID" value="XM_007694722.1"/>
</dbReference>
<dbReference type="AlphaFoldDB" id="W6YSF8"/>
<feature type="region of interest" description="Disordered" evidence="1">
    <location>
        <begin position="1"/>
        <end position="29"/>
    </location>
</feature>
<accession>W6YSF8</accession>
<gene>
    <name evidence="2" type="ORF">COCMIDRAFT_30518</name>
</gene>
<keyword evidence="3" id="KW-1185">Reference proteome</keyword>
<feature type="compositionally biased region" description="Basic and acidic residues" evidence="1">
    <location>
        <begin position="1"/>
        <end position="12"/>
    </location>
</feature>
<name>W6YSF8_COCMI</name>
<feature type="compositionally biased region" description="Basic and acidic residues" evidence="1">
    <location>
        <begin position="81"/>
        <end position="93"/>
    </location>
</feature>
<evidence type="ECO:0000313" key="3">
    <source>
        <dbReference type="Proteomes" id="UP000054032"/>
    </source>
</evidence>
<dbReference type="HOGENOM" id="CLU_953128_0_0_1"/>
<feature type="compositionally biased region" description="Basic and acidic residues" evidence="1">
    <location>
        <begin position="111"/>
        <end position="128"/>
    </location>
</feature>
<dbReference type="KEGG" id="bor:COCMIDRAFT_30518"/>
<protein>
    <submittedName>
        <fullName evidence="2">Uncharacterized protein</fullName>
    </submittedName>
</protein>
<sequence>MGGSWRRHDTTRARPTMSAAGRAHGGQHVDKADEGLMAAPAHDGTQAHGHMATWYAGADYLSSIKGDRERTESSAAAVGIERLRRMGSEKAQERGTAGAANELSGRRKEKHSSGKLEARRGGEQKSCLDEQQDDEDEEHAHVGRDDRHGVSRWLAWWQGWGVMCKRETASRAVRVAQGNSTTLHCVARTPVHHPFSHHAGQQMSLLARQPSSLTAALDVAMALGALCPGTASQSPWPRLIAHGRAGPGTSPCPPCSPLAPSAWTARRLCSRAWRLHPPCAPWPPPGQFPPST</sequence>
<dbReference type="Proteomes" id="UP000054032">
    <property type="component" value="Unassembled WGS sequence"/>
</dbReference>
<organism evidence="2 3">
    <name type="scientific">Bipolaris oryzae ATCC 44560</name>
    <dbReference type="NCBI Taxonomy" id="930090"/>
    <lineage>
        <taxon>Eukaryota</taxon>
        <taxon>Fungi</taxon>
        <taxon>Dikarya</taxon>
        <taxon>Ascomycota</taxon>
        <taxon>Pezizomycotina</taxon>
        <taxon>Dothideomycetes</taxon>
        <taxon>Pleosporomycetidae</taxon>
        <taxon>Pleosporales</taxon>
        <taxon>Pleosporineae</taxon>
        <taxon>Pleosporaceae</taxon>
        <taxon>Bipolaris</taxon>
    </lineage>
</organism>
<dbReference type="EMBL" id="KI964155">
    <property type="protein sequence ID" value="EUC40555.1"/>
    <property type="molecule type" value="Genomic_DNA"/>
</dbReference>
<proteinExistence type="predicted"/>